<dbReference type="RefSeq" id="WP_054205474.1">
    <property type="nucleotide sequence ID" value="NZ_LHPH01000009.1"/>
</dbReference>
<evidence type="ECO:0000313" key="1">
    <source>
        <dbReference type="EMBL" id="KPH63243.1"/>
    </source>
</evidence>
<gene>
    <name evidence="1" type="ORF">ADS77_09890</name>
</gene>
<comment type="caution">
    <text evidence="1">The sequence shown here is derived from an EMBL/GenBank/DDBJ whole genome shotgun (WGS) entry which is preliminary data.</text>
</comment>
<organism evidence="1 2">
    <name type="scientific">Pseudoalteromonas porphyrae</name>
    <dbReference type="NCBI Taxonomy" id="187330"/>
    <lineage>
        <taxon>Bacteria</taxon>
        <taxon>Pseudomonadati</taxon>
        <taxon>Pseudomonadota</taxon>
        <taxon>Gammaproteobacteria</taxon>
        <taxon>Alteromonadales</taxon>
        <taxon>Pseudoalteromonadaceae</taxon>
        <taxon>Pseudoalteromonas</taxon>
    </lineage>
</organism>
<dbReference type="Proteomes" id="UP000037848">
    <property type="component" value="Unassembled WGS sequence"/>
</dbReference>
<protein>
    <submittedName>
        <fullName evidence="1">Uncharacterized protein</fullName>
    </submittedName>
</protein>
<evidence type="ECO:0000313" key="2">
    <source>
        <dbReference type="Proteomes" id="UP000037848"/>
    </source>
</evidence>
<dbReference type="STRING" id="187330.AMS58_13045"/>
<dbReference type="AlphaFoldDB" id="A0A0N1MUW3"/>
<dbReference type="OrthoDB" id="6305596at2"/>
<name>A0A0N1MUW3_9GAMM</name>
<keyword evidence="2" id="KW-1185">Reference proteome</keyword>
<sequence length="72" mass="8702">MLKQDLRVFKCPQQFIQFKLGLRQALLAQQTIEFRILEQQPIQDIERFLQKNNYQYKLEQQHGLLIVEPNCV</sequence>
<accession>A0A0N1MUW3</accession>
<dbReference type="Gene3D" id="3.30.110.40">
    <property type="entry name" value="TusA-like domain"/>
    <property type="match status" value="1"/>
</dbReference>
<reference evidence="1 2" key="1">
    <citation type="submission" date="2015-08" db="EMBL/GenBank/DDBJ databases">
        <title>Draft Genome Sequence of Pseudoalteromonas porphyrae UCD-SED14.</title>
        <authorList>
            <person name="Coil D.A."/>
            <person name="Jospin G."/>
            <person name="Lee R.D."/>
            <person name="Eisen J.A."/>
        </authorList>
    </citation>
    <scope>NUCLEOTIDE SEQUENCE [LARGE SCALE GENOMIC DNA]</scope>
    <source>
        <strain evidence="1 2">UCD-SED14</strain>
    </source>
</reference>
<dbReference type="EMBL" id="LHPH01000009">
    <property type="protein sequence ID" value="KPH63243.1"/>
    <property type="molecule type" value="Genomic_DNA"/>
</dbReference>
<dbReference type="InterPro" id="IPR036868">
    <property type="entry name" value="TusA-like_sf"/>
</dbReference>
<proteinExistence type="predicted"/>
<dbReference type="PATRIC" id="fig|187330.3.peg.4084"/>